<name>A0A2U2XEH0_9FLAO</name>
<dbReference type="Pfam" id="PF00588">
    <property type="entry name" value="SpoU_methylase"/>
    <property type="match status" value="1"/>
</dbReference>
<evidence type="ECO:0000256" key="2">
    <source>
        <dbReference type="ARBA" id="ARBA00022679"/>
    </source>
</evidence>
<keyword evidence="1 4" id="KW-0489">Methyltransferase</keyword>
<organism evidence="4 5">
    <name type="scientific">Brumimicrobium oceani</name>
    <dbReference type="NCBI Taxonomy" id="2100725"/>
    <lineage>
        <taxon>Bacteria</taxon>
        <taxon>Pseudomonadati</taxon>
        <taxon>Bacteroidota</taxon>
        <taxon>Flavobacteriia</taxon>
        <taxon>Flavobacteriales</taxon>
        <taxon>Crocinitomicaceae</taxon>
        <taxon>Brumimicrobium</taxon>
    </lineage>
</organism>
<evidence type="ECO:0000259" key="3">
    <source>
        <dbReference type="Pfam" id="PF00588"/>
    </source>
</evidence>
<reference evidence="4 5" key="2">
    <citation type="submission" date="2018-05" db="EMBL/GenBank/DDBJ databases">
        <authorList>
            <person name="Lanie J.A."/>
            <person name="Ng W.-L."/>
            <person name="Kazmierczak K.M."/>
            <person name="Andrzejewski T.M."/>
            <person name="Davidsen T.M."/>
            <person name="Wayne K.J."/>
            <person name="Tettelin H."/>
            <person name="Glass J.I."/>
            <person name="Rusch D."/>
            <person name="Podicherti R."/>
            <person name="Tsui H.-C.T."/>
            <person name="Winkler M.E."/>
        </authorList>
    </citation>
    <scope>NUCLEOTIDE SEQUENCE [LARGE SCALE GENOMIC DNA]</scope>
    <source>
        <strain evidence="4 5">C305</strain>
    </source>
</reference>
<dbReference type="InterPro" id="IPR001537">
    <property type="entry name" value="SpoU_MeTrfase"/>
</dbReference>
<evidence type="ECO:0000313" key="4">
    <source>
        <dbReference type="EMBL" id="PWH86206.1"/>
    </source>
</evidence>
<sequence length="179" mass="20384">MNRKLKLWELNRPTVEEFKEKEKFPLVVVLDNIRSLANVGTFFRTADAFNVSKIILGGITAQPPHREIQKTALGATESIDWEHHENLVDLLKNYQKEGFKVYTVEQAEETQLLQELDIKTDEKHVLVFGNEVDGVQQEIIDIADVVLEIPQFGTKHSLNVSVCAGVVLWEFVRVIGSEE</sequence>
<keyword evidence="5" id="KW-1185">Reference proteome</keyword>
<dbReference type="RefSeq" id="WP_109359014.1">
    <property type="nucleotide sequence ID" value="NZ_QFRJ01000003.1"/>
</dbReference>
<dbReference type="GO" id="GO:0005829">
    <property type="term" value="C:cytosol"/>
    <property type="evidence" value="ECO:0007669"/>
    <property type="project" value="TreeGrafter"/>
</dbReference>
<dbReference type="GO" id="GO:0006396">
    <property type="term" value="P:RNA processing"/>
    <property type="evidence" value="ECO:0007669"/>
    <property type="project" value="InterPro"/>
</dbReference>
<dbReference type="CDD" id="cd18097">
    <property type="entry name" value="SpoU-like"/>
    <property type="match status" value="1"/>
</dbReference>
<dbReference type="AlphaFoldDB" id="A0A2U2XEH0"/>
<dbReference type="OrthoDB" id="9795352at2"/>
<feature type="domain" description="tRNA/rRNA methyltransferase SpoU type" evidence="3">
    <location>
        <begin position="26"/>
        <end position="169"/>
    </location>
</feature>
<dbReference type="Gene3D" id="3.40.1280.10">
    <property type="match status" value="1"/>
</dbReference>
<dbReference type="InterPro" id="IPR029028">
    <property type="entry name" value="Alpha/beta_knot_MTases"/>
</dbReference>
<dbReference type="InterPro" id="IPR004441">
    <property type="entry name" value="rRNA_MeTrfase_TrmH"/>
</dbReference>
<keyword evidence="2 4" id="KW-0808">Transferase</keyword>
<comment type="caution">
    <text evidence="4">The sequence shown here is derived from an EMBL/GenBank/DDBJ whole genome shotgun (WGS) entry which is preliminary data.</text>
</comment>
<dbReference type="GO" id="GO:0003723">
    <property type="term" value="F:RNA binding"/>
    <property type="evidence" value="ECO:0007669"/>
    <property type="project" value="InterPro"/>
</dbReference>
<dbReference type="PANTHER" id="PTHR46429">
    <property type="entry name" value="23S RRNA (GUANOSINE-2'-O-)-METHYLTRANSFERASE RLMB"/>
    <property type="match status" value="1"/>
</dbReference>
<gene>
    <name evidence="4" type="ORF">DIT68_05400</name>
</gene>
<dbReference type="PANTHER" id="PTHR46429:SF1">
    <property type="entry name" value="23S RRNA (GUANOSINE-2'-O-)-METHYLTRANSFERASE RLMB"/>
    <property type="match status" value="1"/>
</dbReference>
<dbReference type="EMBL" id="QFRJ01000003">
    <property type="protein sequence ID" value="PWH86206.1"/>
    <property type="molecule type" value="Genomic_DNA"/>
</dbReference>
<evidence type="ECO:0000256" key="1">
    <source>
        <dbReference type="ARBA" id="ARBA00022603"/>
    </source>
</evidence>
<protein>
    <submittedName>
        <fullName evidence="4">RNA methyltransferase</fullName>
    </submittedName>
</protein>
<dbReference type="Proteomes" id="UP000245370">
    <property type="component" value="Unassembled WGS sequence"/>
</dbReference>
<dbReference type="SUPFAM" id="SSF75217">
    <property type="entry name" value="alpha/beta knot"/>
    <property type="match status" value="1"/>
</dbReference>
<evidence type="ECO:0000313" key="5">
    <source>
        <dbReference type="Proteomes" id="UP000245370"/>
    </source>
</evidence>
<reference evidence="4 5" key="1">
    <citation type="submission" date="2018-05" db="EMBL/GenBank/DDBJ databases">
        <title>Brumimicrobium oceani sp. nov., isolated from coastal sediment.</title>
        <authorList>
            <person name="Kou Y."/>
        </authorList>
    </citation>
    <scope>NUCLEOTIDE SEQUENCE [LARGE SCALE GENOMIC DNA]</scope>
    <source>
        <strain evidence="4 5">C305</strain>
    </source>
</reference>
<dbReference type="GO" id="GO:0008173">
    <property type="term" value="F:RNA methyltransferase activity"/>
    <property type="evidence" value="ECO:0007669"/>
    <property type="project" value="InterPro"/>
</dbReference>
<accession>A0A2U2XEH0</accession>
<dbReference type="GO" id="GO:0032259">
    <property type="term" value="P:methylation"/>
    <property type="evidence" value="ECO:0007669"/>
    <property type="project" value="UniProtKB-KW"/>
</dbReference>
<dbReference type="InterPro" id="IPR029026">
    <property type="entry name" value="tRNA_m1G_MTases_N"/>
</dbReference>
<proteinExistence type="predicted"/>